<feature type="region of interest" description="Disordered" evidence="1">
    <location>
        <begin position="463"/>
        <end position="542"/>
    </location>
</feature>
<evidence type="ECO:0000313" key="4">
    <source>
        <dbReference type="Proteomes" id="UP000823399"/>
    </source>
</evidence>
<dbReference type="EMBL" id="JABBWM010000024">
    <property type="protein sequence ID" value="KAG2109327.1"/>
    <property type="molecule type" value="Genomic_DNA"/>
</dbReference>
<gene>
    <name evidence="3" type="ORF">F5147DRAFT_154830</name>
</gene>
<feature type="compositionally biased region" description="Basic and acidic residues" evidence="1">
    <location>
        <begin position="315"/>
        <end position="325"/>
    </location>
</feature>
<feature type="region of interest" description="Disordered" evidence="1">
    <location>
        <begin position="76"/>
        <end position="96"/>
    </location>
</feature>
<feature type="region of interest" description="Disordered" evidence="1">
    <location>
        <begin position="113"/>
        <end position="141"/>
    </location>
</feature>
<organism evidence="3 4">
    <name type="scientific">Suillus discolor</name>
    <dbReference type="NCBI Taxonomy" id="1912936"/>
    <lineage>
        <taxon>Eukaryota</taxon>
        <taxon>Fungi</taxon>
        <taxon>Dikarya</taxon>
        <taxon>Basidiomycota</taxon>
        <taxon>Agaricomycotina</taxon>
        <taxon>Agaricomycetes</taxon>
        <taxon>Agaricomycetidae</taxon>
        <taxon>Boletales</taxon>
        <taxon>Suillineae</taxon>
        <taxon>Suillaceae</taxon>
        <taxon>Suillus</taxon>
    </lineage>
</organism>
<accession>A0A9P7F9J6</accession>
<dbReference type="RefSeq" id="XP_041293409.1">
    <property type="nucleotide sequence ID" value="XM_041428313.1"/>
</dbReference>
<evidence type="ECO:0000313" key="3">
    <source>
        <dbReference type="EMBL" id="KAG2109327.1"/>
    </source>
</evidence>
<name>A0A9P7F9J6_9AGAM</name>
<dbReference type="PROSITE" id="PS50172">
    <property type="entry name" value="BRCT"/>
    <property type="match status" value="1"/>
</dbReference>
<feature type="domain" description="BRCT" evidence="2">
    <location>
        <begin position="355"/>
        <end position="449"/>
    </location>
</feature>
<dbReference type="InterPro" id="IPR001357">
    <property type="entry name" value="BRCT_dom"/>
</dbReference>
<dbReference type="InterPro" id="IPR036420">
    <property type="entry name" value="BRCT_dom_sf"/>
</dbReference>
<dbReference type="SUPFAM" id="SSF52113">
    <property type="entry name" value="BRCT domain"/>
    <property type="match status" value="1"/>
</dbReference>
<feature type="region of interest" description="Disordered" evidence="1">
    <location>
        <begin position="295"/>
        <end position="351"/>
    </location>
</feature>
<dbReference type="GeneID" id="64690572"/>
<feature type="region of interest" description="Disordered" evidence="1">
    <location>
        <begin position="210"/>
        <end position="235"/>
    </location>
</feature>
<comment type="caution">
    <text evidence="3">The sequence shown here is derived from an EMBL/GenBank/DDBJ whole genome shotgun (WGS) entry which is preliminary data.</text>
</comment>
<protein>
    <recommendedName>
        <fullName evidence="2">BRCT domain-containing protein</fullName>
    </recommendedName>
</protein>
<feature type="compositionally biased region" description="Low complexity" evidence="1">
    <location>
        <begin position="295"/>
        <end position="314"/>
    </location>
</feature>
<feature type="compositionally biased region" description="Polar residues" evidence="1">
    <location>
        <begin position="84"/>
        <end position="93"/>
    </location>
</feature>
<feature type="compositionally biased region" description="Basic and acidic residues" evidence="1">
    <location>
        <begin position="506"/>
        <end position="516"/>
    </location>
</feature>
<evidence type="ECO:0000256" key="1">
    <source>
        <dbReference type="SAM" id="MobiDB-lite"/>
    </source>
</evidence>
<dbReference type="Proteomes" id="UP000823399">
    <property type="component" value="Unassembled WGS sequence"/>
</dbReference>
<feature type="compositionally biased region" description="Polar residues" evidence="1">
    <location>
        <begin position="493"/>
        <end position="504"/>
    </location>
</feature>
<feature type="compositionally biased region" description="Low complexity" evidence="1">
    <location>
        <begin position="8"/>
        <end position="17"/>
    </location>
</feature>
<evidence type="ECO:0000259" key="2">
    <source>
        <dbReference type="PROSITE" id="PS50172"/>
    </source>
</evidence>
<proteinExistence type="predicted"/>
<sequence length="542" mass="56589">MKAKPAPSSSTTVSSSSICVQRPPPSPSRIPLPASPIKQRGGTSPVKRPPIGGSSIFAPSKPKSSLFTLSTALEKLAMPPPSRPNTSLGFNVSSDKDEHTGAVHSVVKDDSVLTGSSGTFARPTASSLKRHATISGSSRVSMMKRMKDKSGALGRTATGIFGPGLVKPSLKASRKTSLPSVMASPVKGGGGGTVADNYIANATVDVSGAKEDLGQGKQPDVATPLLPGSKPSEEQNKVADLVIEELVGSADKGKQPEGWDSRRASSALHALSQSLSSLPKTPPKLVALGTRTGLRSSSSTYYGASGASSGFKSAQDAKDRGKPNEVTDGAASQRNAPSKSDAAASPMEGGSAGKSVLKVLKKCAIFVDVRTDDGDDAGSLFVDMLRGLGARILARVGQSCTHIVYKNGSASTLTRYRLLNDPKPLVVGIAWVVECVEQRSRVDEAKFKVDLEMVNVAGTNKRRSMLPRHMSPAAAGSNFIPANLSSEADDNEGQQQPDNDSSSPAKDADTSIRSAKDEDDLPPLERARRRRSFLPGGQTRLI</sequence>
<keyword evidence="4" id="KW-1185">Reference proteome</keyword>
<dbReference type="CDD" id="cd17716">
    <property type="entry name" value="BRCT_microcephalin_rpt1"/>
    <property type="match status" value="1"/>
</dbReference>
<feature type="compositionally biased region" description="Pro residues" evidence="1">
    <location>
        <begin position="22"/>
        <end position="34"/>
    </location>
</feature>
<feature type="compositionally biased region" description="Polar residues" evidence="1">
    <location>
        <begin position="113"/>
        <end position="127"/>
    </location>
</feature>
<dbReference type="Gene3D" id="3.40.50.10190">
    <property type="entry name" value="BRCT domain"/>
    <property type="match status" value="1"/>
</dbReference>
<dbReference type="AlphaFoldDB" id="A0A9P7F9J6"/>
<feature type="region of interest" description="Disordered" evidence="1">
    <location>
        <begin position="1"/>
        <end position="62"/>
    </location>
</feature>
<reference evidence="3" key="1">
    <citation type="journal article" date="2020" name="New Phytol.">
        <title>Comparative genomics reveals dynamic genome evolution in host specialist ectomycorrhizal fungi.</title>
        <authorList>
            <person name="Lofgren L.A."/>
            <person name="Nguyen N.H."/>
            <person name="Vilgalys R."/>
            <person name="Ruytinx J."/>
            <person name="Liao H.L."/>
            <person name="Branco S."/>
            <person name="Kuo A."/>
            <person name="LaButti K."/>
            <person name="Lipzen A."/>
            <person name="Andreopoulos W."/>
            <person name="Pangilinan J."/>
            <person name="Riley R."/>
            <person name="Hundley H."/>
            <person name="Na H."/>
            <person name="Barry K."/>
            <person name="Grigoriev I.V."/>
            <person name="Stajich J.E."/>
            <person name="Kennedy P.G."/>
        </authorList>
    </citation>
    <scope>NUCLEOTIDE SEQUENCE</scope>
    <source>
        <strain evidence="3">FC423</strain>
    </source>
</reference>
<dbReference type="OrthoDB" id="2384350at2759"/>